<proteinExistence type="predicted"/>
<gene>
    <name evidence="1" type="ORF">I6I88_06170</name>
</gene>
<organism evidence="1 2">
    <name type="scientific">Myroides odoratus</name>
    <name type="common">Flavobacterium odoratum</name>
    <dbReference type="NCBI Taxonomy" id="256"/>
    <lineage>
        <taxon>Bacteria</taxon>
        <taxon>Pseudomonadati</taxon>
        <taxon>Bacteroidota</taxon>
        <taxon>Flavobacteriia</taxon>
        <taxon>Flavobacteriales</taxon>
        <taxon>Flavobacteriaceae</taxon>
        <taxon>Myroides</taxon>
    </lineage>
</organism>
<accession>A0A9Q6Z6Z7</accession>
<dbReference type="EMBL" id="CP068108">
    <property type="protein sequence ID" value="QQU01327.1"/>
    <property type="molecule type" value="Genomic_DNA"/>
</dbReference>
<dbReference type="Proteomes" id="UP000596202">
    <property type="component" value="Chromosome"/>
</dbReference>
<dbReference type="PROSITE" id="PS51257">
    <property type="entry name" value="PROKAR_LIPOPROTEIN"/>
    <property type="match status" value="1"/>
</dbReference>
<sequence>MVKHFFVMIILLGGLMSCKKDSKKLDADYEPFKYTFKYPDTVYVGESHYSEVLYFSDLDTITTSFDNETYKRYVYMCMKKTKNINYDFKTLKNSVLDTLGALDNRKIPIGEIEFSEAGIHYLDGYVVDEVIFKVPIEGKYDNNGEPLHRYILEENRITKKVVVINKE</sequence>
<dbReference type="OrthoDB" id="1452653at2"/>
<evidence type="ECO:0000313" key="1">
    <source>
        <dbReference type="EMBL" id="QQU01327.1"/>
    </source>
</evidence>
<dbReference type="AlphaFoldDB" id="A0A9Q6Z6Z7"/>
<protein>
    <submittedName>
        <fullName evidence="1">Uncharacterized protein</fullName>
    </submittedName>
</protein>
<name>A0A9Q6Z6Z7_MYROD</name>
<reference evidence="1 2" key="1">
    <citation type="submission" date="2021-01" db="EMBL/GenBank/DDBJ databases">
        <title>FDA dAtabase for Regulatory Grade micrObial Sequences (FDA-ARGOS): Supporting development and validation of Infectious Disease Dx tests.</title>
        <authorList>
            <person name="Sproer C."/>
            <person name="Gronow S."/>
            <person name="Severitt S."/>
            <person name="Schroder I."/>
            <person name="Tallon L."/>
            <person name="Sadzewicz L."/>
            <person name="Zhao X."/>
            <person name="Boylan J."/>
            <person name="Ott S."/>
            <person name="Bowen H."/>
            <person name="Vavikolanu K."/>
            <person name="Mehta A."/>
            <person name="Aluvathingal J."/>
            <person name="Nadendla S."/>
            <person name="Lowell S."/>
            <person name="Myers T."/>
            <person name="Yan Y."/>
            <person name="Sichtig H."/>
        </authorList>
    </citation>
    <scope>NUCLEOTIDE SEQUENCE [LARGE SCALE GENOMIC DNA]</scope>
    <source>
        <strain evidence="1 2">FDAARGOS_1131</strain>
    </source>
</reference>
<evidence type="ECO:0000313" key="2">
    <source>
        <dbReference type="Proteomes" id="UP000596202"/>
    </source>
</evidence>